<sequence length="113" mass="13189">MKHRKRVPMANDLECKRQIFRRTLNGQLATVPMDSHMRIHEPRTSNPEKRAAFMINEARKVAGQLHERVWIGSIDGSLVINTRAQMSHIRKTHPHVKFQEVRPSYETHQTTAN</sequence>
<reference evidence="1" key="1">
    <citation type="journal article" date="2015" name="Nature">
        <title>Complex archaea that bridge the gap between prokaryotes and eukaryotes.</title>
        <authorList>
            <person name="Spang A."/>
            <person name="Saw J.H."/>
            <person name="Jorgensen S.L."/>
            <person name="Zaremba-Niedzwiedzka K."/>
            <person name="Martijn J."/>
            <person name="Lind A.E."/>
            <person name="van Eijk R."/>
            <person name="Schleper C."/>
            <person name="Guy L."/>
            <person name="Ettema T.J."/>
        </authorList>
    </citation>
    <scope>NUCLEOTIDE SEQUENCE</scope>
</reference>
<organism evidence="1">
    <name type="scientific">marine sediment metagenome</name>
    <dbReference type="NCBI Taxonomy" id="412755"/>
    <lineage>
        <taxon>unclassified sequences</taxon>
        <taxon>metagenomes</taxon>
        <taxon>ecological metagenomes</taxon>
    </lineage>
</organism>
<accession>A0A0F9RUL0</accession>
<dbReference type="AlphaFoldDB" id="A0A0F9RUL0"/>
<protein>
    <submittedName>
        <fullName evidence="1">Uncharacterized protein</fullName>
    </submittedName>
</protein>
<comment type="caution">
    <text evidence="1">The sequence shown here is derived from an EMBL/GenBank/DDBJ whole genome shotgun (WGS) entry which is preliminary data.</text>
</comment>
<dbReference type="EMBL" id="LAZR01000964">
    <property type="protein sequence ID" value="KKN53587.1"/>
    <property type="molecule type" value="Genomic_DNA"/>
</dbReference>
<gene>
    <name evidence="1" type="ORF">LCGC14_0600830</name>
</gene>
<name>A0A0F9RUL0_9ZZZZ</name>
<proteinExistence type="predicted"/>
<evidence type="ECO:0000313" key="1">
    <source>
        <dbReference type="EMBL" id="KKN53587.1"/>
    </source>
</evidence>